<proteinExistence type="predicted"/>
<reference evidence="1 2" key="1">
    <citation type="submission" date="2020-11" db="EMBL/GenBank/DDBJ databases">
        <title>Insectihabitans protaetiae gen. nov. sp. nov. and Insectihabitans allomyrinae sp. nov., isolated from larvae of Protaetia brevitarsis seulensis and Allomyrina dichotoma, respectively.</title>
        <authorList>
            <person name="Lee S.D."/>
            <person name="Byeon Y.-S."/>
            <person name="Kim S.-M."/>
            <person name="Yang H.L."/>
            <person name="Kim I.S."/>
        </authorList>
    </citation>
    <scope>NUCLEOTIDE SEQUENCE [LARGE SCALE GENOMIC DNA]</scope>
    <source>
        <strain evidence="1 2">BWR-B9</strain>
    </source>
</reference>
<gene>
    <name evidence="1" type="ORF">I2494_20170</name>
</gene>
<comment type="caution">
    <text evidence="1">The sequence shown here is derived from an EMBL/GenBank/DDBJ whole genome shotgun (WGS) entry which is preliminary data.</text>
</comment>
<evidence type="ECO:0000313" key="1">
    <source>
        <dbReference type="EMBL" id="MBK5145988.1"/>
    </source>
</evidence>
<sequence>MLNAPNIPAFGKTEAIGMTVPGVFGFGRENDDVKPDLSPIDMTTEPLDLRLRYHCDSQHAYIGTDGFLHYAGIDKYPVEYDPVTRLPLGRHEPEPQATNIFTGGTPFAISSVGNQTVVAGSKTYGDADTYRYTWNLTPTGNNYNLSQRAITIPSAGMAEYYIPIEIIQSSIAYDETTISSLLDVFWSGSGTMTKSNVRTVRKLADNFYLCAVTITTIGREIGEWFQLVDGTETKSVQVDEGAISLCNSENKPDKNVDIGHRRTGEFKLTPPFIGWVRPCGYDRVRITVS</sequence>
<evidence type="ECO:0000313" key="2">
    <source>
        <dbReference type="Proteomes" id="UP001296921"/>
    </source>
</evidence>
<dbReference type="EMBL" id="JADRCR010000020">
    <property type="protein sequence ID" value="MBK5145988.1"/>
    <property type="molecule type" value="Genomic_DNA"/>
</dbReference>
<organism evidence="1 2">
    <name type="scientific">Limnobaculum allomyrinae</name>
    <dbReference type="NCBI Taxonomy" id="2791986"/>
    <lineage>
        <taxon>Bacteria</taxon>
        <taxon>Pseudomonadati</taxon>
        <taxon>Pseudomonadota</taxon>
        <taxon>Gammaproteobacteria</taxon>
        <taxon>Enterobacterales</taxon>
        <taxon>Budviciaceae</taxon>
        <taxon>Limnobaculum</taxon>
    </lineage>
</organism>
<protein>
    <submittedName>
        <fullName evidence="1">Uncharacterized protein</fullName>
    </submittedName>
</protein>
<keyword evidence="2" id="KW-1185">Reference proteome</keyword>
<dbReference type="Proteomes" id="UP001296921">
    <property type="component" value="Unassembled WGS sequence"/>
</dbReference>
<accession>A0ABS1IW58</accession>
<dbReference type="RefSeq" id="WP_228351041.1">
    <property type="nucleotide sequence ID" value="NZ_JADRCR010000020.1"/>
</dbReference>
<name>A0ABS1IW58_9GAMM</name>